<keyword evidence="3" id="KW-0597">Phosphoprotein</keyword>
<keyword evidence="4 14" id="KW-0808">Transferase</keyword>
<dbReference type="Gene3D" id="2.30.29.30">
    <property type="entry name" value="Pleckstrin-homology domain (PH domain)/Phosphotyrosine-binding domain (PTB)"/>
    <property type="match status" value="1"/>
</dbReference>
<dbReference type="SMART" id="SM00107">
    <property type="entry name" value="BTK"/>
    <property type="match status" value="1"/>
</dbReference>
<dbReference type="InterPro" id="IPR001849">
    <property type="entry name" value="PH_domain"/>
</dbReference>
<dbReference type="PRINTS" id="PR00401">
    <property type="entry name" value="SH2DOMAIN"/>
</dbReference>
<dbReference type="SUPFAM" id="SSF55550">
    <property type="entry name" value="SH2 domain"/>
    <property type="match status" value="1"/>
</dbReference>
<feature type="region of interest" description="Disordered" evidence="15">
    <location>
        <begin position="664"/>
        <end position="733"/>
    </location>
</feature>
<evidence type="ECO:0000256" key="15">
    <source>
        <dbReference type="SAM" id="MobiDB-lite"/>
    </source>
</evidence>
<evidence type="ECO:0000256" key="13">
    <source>
        <dbReference type="ARBA" id="ARBA00051245"/>
    </source>
</evidence>
<dbReference type="PRINTS" id="PR00109">
    <property type="entry name" value="TYRKINASE"/>
</dbReference>
<dbReference type="SMART" id="SM00233">
    <property type="entry name" value="PH"/>
    <property type="match status" value="1"/>
</dbReference>
<evidence type="ECO:0000256" key="14">
    <source>
        <dbReference type="RuleBase" id="RU362096"/>
    </source>
</evidence>
<evidence type="ECO:0000313" key="16">
    <source>
        <dbReference type="Ensembl" id="ENSMUNP00000029150.1"/>
    </source>
</evidence>
<dbReference type="InterPro" id="IPR017441">
    <property type="entry name" value="Protein_kinase_ATP_BS"/>
</dbReference>
<dbReference type="PROSITE" id="PS50001">
    <property type="entry name" value="SH2"/>
    <property type="match status" value="1"/>
</dbReference>
<keyword evidence="12 14" id="KW-0829">Tyrosine-protein kinase</keyword>
<reference evidence="16" key="2">
    <citation type="submission" date="2025-08" db="UniProtKB">
        <authorList>
            <consortium name="Ensembl"/>
        </authorList>
    </citation>
    <scope>IDENTIFICATION</scope>
</reference>
<evidence type="ECO:0000256" key="3">
    <source>
        <dbReference type="ARBA" id="ARBA00022553"/>
    </source>
</evidence>
<dbReference type="PROSITE" id="PS50011">
    <property type="entry name" value="PROTEIN_KINASE_DOM"/>
    <property type="match status" value="1"/>
</dbReference>
<reference evidence="16" key="3">
    <citation type="submission" date="2025-09" db="UniProtKB">
        <authorList>
            <consortium name="Ensembl"/>
        </authorList>
    </citation>
    <scope>IDENTIFICATION</scope>
</reference>
<dbReference type="FunFam" id="1.10.510.10:FF:000052">
    <property type="entry name" value="Tyrosine-protein kinase"/>
    <property type="match status" value="1"/>
</dbReference>
<evidence type="ECO:0000256" key="12">
    <source>
        <dbReference type="ARBA" id="ARBA00023137"/>
    </source>
</evidence>
<evidence type="ECO:0000256" key="8">
    <source>
        <dbReference type="ARBA" id="ARBA00022777"/>
    </source>
</evidence>
<keyword evidence="8 14" id="KW-0418">Kinase</keyword>
<dbReference type="InterPro" id="IPR001245">
    <property type="entry name" value="Ser-Thr/Tyr_kinase_cat_dom"/>
</dbReference>
<keyword evidence="11" id="KW-0727">SH2 domain</keyword>
<accession>A0A8V5GAV4</accession>
<evidence type="ECO:0000256" key="11">
    <source>
        <dbReference type="ARBA" id="ARBA00022999"/>
    </source>
</evidence>
<dbReference type="InterPro" id="IPR000719">
    <property type="entry name" value="Prot_kinase_dom"/>
</dbReference>
<dbReference type="InterPro" id="IPR001562">
    <property type="entry name" value="Znf_Btk_motif"/>
</dbReference>
<dbReference type="FunFam" id="2.30.29.30:FF:000191">
    <property type="entry name" value="Tyrosine-protein kinase"/>
    <property type="match status" value="1"/>
</dbReference>
<dbReference type="Ensembl" id="ENSMUNT00000028557.1">
    <property type="protein sequence ID" value="ENSMUNP00000029150.1"/>
    <property type="gene ID" value="ENSMUNG00000012340.2"/>
</dbReference>
<keyword evidence="10 14" id="KW-0067">ATP-binding</keyword>
<dbReference type="EC" id="2.7.10.2" evidence="14"/>
<dbReference type="GO" id="GO:0008270">
    <property type="term" value="F:zinc ion binding"/>
    <property type="evidence" value="ECO:0007669"/>
    <property type="project" value="UniProtKB-KW"/>
</dbReference>
<comment type="similarity">
    <text evidence="14">Belongs to the protein kinase superfamily. Tyr protein kinase family.</text>
</comment>
<dbReference type="Gene3D" id="3.30.200.20">
    <property type="entry name" value="Phosphorylase Kinase, domain 1"/>
    <property type="match status" value="1"/>
</dbReference>
<dbReference type="SMART" id="SM00252">
    <property type="entry name" value="SH2"/>
    <property type="match status" value="1"/>
</dbReference>
<dbReference type="Pfam" id="PF00169">
    <property type="entry name" value="PH"/>
    <property type="match status" value="1"/>
</dbReference>
<keyword evidence="9" id="KW-0862">Zinc</keyword>
<dbReference type="PROSITE" id="PS50003">
    <property type="entry name" value="PH_DOMAIN"/>
    <property type="match status" value="1"/>
</dbReference>
<dbReference type="PANTHER" id="PTHR24418">
    <property type="entry name" value="TYROSINE-PROTEIN KINASE"/>
    <property type="match status" value="1"/>
</dbReference>
<dbReference type="SUPFAM" id="SSF50729">
    <property type="entry name" value="PH domain-like"/>
    <property type="match status" value="1"/>
</dbReference>
<dbReference type="InterPro" id="IPR001452">
    <property type="entry name" value="SH3_domain"/>
</dbReference>
<dbReference type="SUPFAM" id="SSF56112">
    <property type="entry name" value="Protein kinase-like (PK-like)"/>
    <property type="match status" value="2"/>
</dbReference>
<dbReference type="GO" id="GO:0004715">
    <property type="term" value="F:non-membrane spanning protein tyrosine kinase activity"/>
    <property type="evidence" value="ECO:0007669"/>
    <property type="project" value="UniProtKB-EC"/>
</dbReference>
<dbReference type="Gene3D" id="1.10.510.10">
    <property type="entry name" value="Transferase(Phosphotransferase) domain 1"/>
    <property type="match status" value="1"/>
</dbReference>
<dbReference type="PROSITE" id="PS51113">
    <property type="entry name" value="ZF_BTK"/>
    <property type="match status" value="1"/>
</dbReference>
<dbReference type="GO" id="GO:0005829">
    <property type="term" value="C:cytosol"/>
    <property type="evidence" value="ECO:0007669"/>
    <property type="project" value="UniProtKB-ARBA"/>
</dbReference>
<dbReference type="PRINTS" id="PR00402">
    <property type="entry name" value="TECBTKDOMAIN"/>
</dbReference>
<evidence type="ECO:0000256" key="6">
    <source>
        <dbReference type="ARBA" id="ARBA00022741"/>
    </source>
</evidence>
<dbReference type="Pfam" id="PF00017">
    <property type="entry name" value="SH2"/>
    <property type="match status" value="1"/>
</dbReference>
<dbReference type="PROSITE" id="PS00107">
    <property type="entry name" value="PROTEIN_KINASE_ATP"/>
    <property type="match status" value="1"/>
</dbReference>
<name>A0A8V5GAV4_MELUD</name>
<comment type="cofactor">
    <cofactor evidence="1">
        <name>Zn(2+)</name>
        <dbReference type="ChEBI" id="CHEBI:29105"/>
    </cofactor>
</comment>
<keyword evidence="5" id="KW-0479">Metal-binding</keyword>
<proteinExistence type="inferred from homology"/>
<feature type="region of interest" description="Disordered" evidence="15">
    <location>
        <begin position="177"/>
        <end position="210"/>
    </location>
</feature>
<dbReference type="InterPro" id="IPR011009">
    <property type="entry name" value="Kinase-like_dom_sf"/>
</dbReference>
<keyword evidence="2" id="KW-0728">SH3 domain</keyword>
<dbReference type="InterPro" id="IPR036860">
    <property type="entry name" value="SH2_dom_sf"/>
</dbReference>
<dbReference type="InterPro" id="IPR036028">
    <property type="entry name" value="SH3-like_dom_sf"/>
</dbReference>
<evidence type="ECO:0000256" key="7">
    <source>
        <dbReference type="ARBA" id="ARBA00022771"/>
    </source>
</evidence>
<dbReference type="Pfam" id="PF00779">
    <property type="entry name" value="BTK"/>
    <property type="match status" value="1"/>
</dbReference>
<dbReference type="Gene3D" id="2.30.30.40">
    <property type="entry name" value="SH3 Domains"/>
    <property type="match status" value="1"/>
</dbReference>
<dbReference type="InterPro" id="IPR000980">
    <property type="entry name" value="SH2"/>
</dbReference>
<keyword evidence="6 14" id="KW-0547">Nucleotide-binding</keyword>
<dbReference type="InterPro" id="IPR020635">
    <property type="entry name" value="Tyr_kinase_cat_dom"/>
</dbReference>
<evidence type="ECO:0000256" key="1">
    <source>
        <dbReference type="ARBA" id="ARBA00001947"/>
    </source>
</evidence>
<dbReference type="GO" id="GO:0005524">
    <property type="term" value="F:ATP binding"/>
    <property type="evidence" value="ECO:0007669"/>
    <property type="project" value="UniProtKB-UniRule"/>
</dbReference>
<evidence type="ECO:0000256" key="4">
    <source>
        <dbReference type="ARBA" id="ARBA00022679"/>
    </source>
</evidence>
<dbReference type="SUPFAM" id="SSF50044">
    <property type="entry name" value="SH3-domain"/>
    <property type="match status" value="1"/>
</dbReference>
<gene>
    <name evidence="16" type="primary">LOC101870957</name>
</gene>
<organism evidence="16 17">
    <name type="scientific">Melopsittacus undulatus</name>
    <name type="common">Budgerigar</name>
    <name type="synonym">Psittacus undulatus</name>
    <dbReference type="NCBI Taxonomy" id="13146"/>
    <lineage>
        <taxon>Eukaryota</taxon>
        <taxon>Metazoa</taxon>
        <taxon>Chordata</taxon>
        <taxon>Craniata</taxon>
        <taxon>Vertebrata</taxon>
        <taxon>Euteleostomi</taxon>
        <taxon>Archelosauria</taxon>
        <taxon>Archosauria</taxon>
        <taxon>Dinosauria</taxon>
        <taxon>Saurischia</taxon>
        <taxon>Theropoda</taxon>
        <taxon>Coelurosauria</taxon>
        <taxon>Aves</taxon>
        <taxon>Neognathae</taxon>
        <taxon>Neoaves</taxon>
        <taxon>Telluraves</taxon>
        <taxon>Australaves</taxon>
        <taxon>Psittaciformes</taxon>
        <taxon>Psittaculidae</taxon>
        <taxon>Melopsittacus</taxon>
    </lineage>
</organism>
<dbReference type="Pfam" id="PF00018">
    <property type="entry name" value="SH3_1"/>
    <property type="match status" value="1"/>
</dbReference>
<dbReference type="PROSITE" id="PS00109">
    <property type="entry name" value="PROTEIN_KINASE_TYR"/>
    <property type="match status" value="1"/>
</dbReference>
<dbReference type="InterPro" id="IPR008266">
    <property type="entry name" value="Tyr_kinase_AS"/>
</dbReference>
<dbReference type="Proteomes" id="UP000694405">
    <property type="component" value="Chromosome 6"/>
</dbReference>
<dbReference type="CDD" id="cd01238">
    <property type="entry name" value="PH_Btk"/>
    <property type="match status" value="1"/>
</dbReference>
<evidence type="ECO:0000256" key="9">
    <source>
        <dbReference type="ARBA" id="ARBA00022833"/>
    </source>
</evidence>
<protein>
    <recommendedName>
        <fullName evidence="14">Tyrosine-protein kinase</fullName>
        <ecNumber evidence="14">2.7.10.2</ecNumber>
    </recommendedName>
</protein>
<dbReference type="Pfam" id="PF07714">
    <property type="entry name" value="PK_Tyr_Ser-Thr"/>
    <property type="match status" value="2"/>
</dbReference>
<dbReference type="InterPro" id="IPR050198">
    <property type="entry name" value="Non-receptor_tyrosine_kinases"/>
</dbReference>
<dbReference type="AlphaFoldDB" id="A0A8V5GAV4"/>
<evidence type="ECO:0000256" key="10">
    <source>
        <dbReference type="ARBA" id="ARBA00022840"/>
    </source>
</evidence>
<keyword evidence="7" id="KW-0863">Zinc-finger</keyword>
<dbReference type="InterPro" id="IPR011993">
    <property type="entry name" value="PH-like_dom_sf"/>
</dbReference>
<dbReference type="Gene3D" id="3.30.505.10">
    <property type="entry name" value="SH2 domain"/>
    <property type="match status" value="1"/>
</dbReference>
<evidence type="ECO:0000256" key="5">
    <source>
        <dbReference type="ARBA" id="ARBA00022723"/>
    </source>
</evidence>
<dbReference type="SMART" id="SM00219">
    <property type="entry name" value="TyrKc"/>
    <property type="match status" value="1"/>
</dbReference>
<keyword evidence="17" id="KW-1185">Reference proteome</keyword>
<dbReference type="FunFam" id="3.30.200.20:FF:000053">
    <property type="entry name" value="Tyrosine-protein kinase"/>
    <property type="match status" value="1"/>
</dbReference>
<dbReference type="GO" id="GO:0035556">
    <property type="term" value="P:intracellular signal transduction"/>
    <property type="evidence" value="ECO:0007669"/>
    <property type="project" value="InterPro"/>
</dbReference>
<dbReference type="FunFam" id="3.30.505.10:FF:000040">
    <property type="entry name" value="Tyrosine-protein kinase"/>
    <property type="match status" value="1"/>
</dbReference>
<evidence type="ECO:0000256" key="2">
    <source>
        <dbReference type="ARBA" id="ARBA00022443"/>
    </source>
</evidence>
<comment type="catalytic activity">
    <reaction evidence="13 14">
        <text>L-tyrosyl-[protein] + ATP = O-phospho-L-tyrosyl-[protein] + ADP + H(+)</text>
        <dbReference type="Rhea" id="RHEA:10596"/>
        <dbReference type="Rhea" id="RHEA-COMP:10136"/>
        <dbReference type="Rhea" id="RHEA-COMP:20101"/>
        <dbReference type="ChEBI" id="CHEBI:15378"/>
        <dbReference type="ChEBI" id="CHEBI:30616"/>
        <dbReference type="ChEBI" id="CHEBI:46858"/>
        <dbReference type="ChEBI" id="CHEBI:61978"/>
        <dbReference type="ChEBI" id="CHEBI:456216"/>
        <dbReference type="EC" id="2.7.10.2"/>
    </reaction>
</comment>
<sequence length="755" mass="85670">MASVILESIFLKRSQQKKKTSPLNFKKRLFLLTESKLSYYEYDFERGRRGSKKGSVDIEKITCVETVVPEHNPPPERQVPVRRGEDCTNMEQISIIERFPYPFQVVYDEGPLYVFSPTEELRRRWIHQLKSVIRYNSDLVQKYHPCFWIDGQYLCCSQTAKNAMGCQILESRNGSLKVGRSHRKTKKPLPPTPEEDQVGMKPLPPEPAPSTAGEMKKVVALYSYVPMTTQDLQLQKGEEYLILEESHLPWWKARDKNGSGCSALPDTCPCCRWYSKNITRSQAEQLLKQEGKEGGFIVRDSTSKMGKYTVSVYAKSSVDPQGMIRHYVVCCTPQNQYYLAEKHVFNTIPELITYHQHNSAGLISRLKYPVSQHQRSAPSTAGLGYGSWEIDPKDLTFLKELGTGQFGVVKYGKWRGQFNVAIKMIREGSMSEDEFIDEAKVMMNLSHEKLVQLYGVCTKQHPIFIITEYMANGCLLNFLKEPRRRFQPAELLEMCKDVCEAMEYLESKQFLHRDLAARNCLVNEQGIVKVSDFGLSRYVLDDEYTSSMGSKFPVRWSPPEVLLYSKFSSKSDVWAFGKSVNDSEQLQPPLLPCREPSLPFPVPGVLMWEVYSLGKMPYERFNNSETTEHVIQGLRLYRPQQASERVYTIMYSCWHEVSGPSPAPTAGLPGPGSAALPSPCRSRRSVRPSPRCWPASGTSRTRSPDRGPVPRGCGNGIRDTGHGTGGALRAAPHRAQDRTVVLGPLNKPFRTLAPR</sequence>
<evidence type="ECO:0000313" key="17">
    <source>
        <dbReference type="Proteomes" id="UP000694405"/>
    </source>
</evidence>
<reference evidence="16" key="1">
    <citation type="submission" date="2020-03" db="EMBL/GenBank/DDBJ databases">
        <title>Melopsittacus undulatus (budgerigar) genome, bMelUnd1, maternal haplotype with Z.</title>
        <authorList>
            <person name="Gedman G."/>
            <person name="Mountcastle J."/>
            <person name="Haase B."/>
            <person name="Formenti G."/>
            <person name="Wright T."/>
            <person name="Apodaca J."/>
            <person name="Pelan S."/>
            <person name="Chow W."/>
            <person name="Rhie A."/>
            <person name="Howe K."/>
            <person name="Fedrigo O."/>
            <person name="Jarvis E.D."/>
        </authorList>
    </citation>
    <scope>NUCLEOTIDE SEQUENCE [LARGE SCALE GENOMIC DNA]</scope>
</reference>